<dbReference type="InterPro" id="IPR023430">
    <property type="entry name" value="Pept_HybD-like_dom_sf"/>
</dbReference>
<comment type="similarity">
    <text evidence="1">Belongs to the peptidase A31 family.</text>
</comment>
<comment type="caution">
    <text evidence="6">The sequence shown here is derived from an EMBL/GenBank/DDBJ whole genome shotgun (WGS) entry which is preliminary data.</text>
</comment>
<keyword evidence="4" id="KW-0378">Hydrolase</keyword>
<dbReference type="EMBL" id="BAABFR010000069">
    <property type="protein sequence ID" value="GAA4399360.1"/>
    <property type="molecule type" value="Genomic_DNA"/>
</dbReference>
<keyword evidence="7" id="KW-1185">Reference proteome</keyword>
<evidence type="ECO:0000313" key="6">
    <source>
        <dbReference type="EMBL" id="GAA4399360.1"/>
    </source>
</evidence>
<accession>A0ABP8K1Z7</accession>
<dbReference type="Gene3D" id="3.40.50.1450">
    <property type="entry name" value="HybD-like"/>
    <property type="match status" value="1"/>
</dbReference>
<dbReference type="PANTHER" id="PTHR30302:SF1">
    <property type="entry name" value="HYDROGENASE 2 MATURATION PROTEASE"/>
    <property type="match status" value="1"/>
</dbReference>
<sequence length="364" mass="38003">MGTSSPQSSPAPYQLLDDGFAPPACDVLVIGCGNILRGDDAVGPALVRTLYAQGVPDSVRLIDGGTAGMDVAFAMRGAARVVLVDAAATGAEPGTVYRVPATELVDPPPAESVHSHNFRWDHALSLADWLLGPDRPTDVTVFLIEVGGCTPGDPLTPAVDAAMHGLAELLATEFWSAPPDPADAPHVTLTADGYLHLDRDVARRWFPADVAVARLVPGAAVHPDVLELIPLQGIANGGLVLRQRNAAADRTVLIHEVLGFTDRSGTYPLVWDDAAGLVRVTLDRTRPPDGGLLDPDREAIDGRGRDNGGGRGERPVGGLSPGGDRGRGGTAPIDGVSHSADGRDRGEHDPADHRATQGAREVTR</sequence>
<feature type="region of interest" description="Disordered" evidence="5">
    <location>
        <begin position="283"/>
        <end position="364"/>
    </location>
</feature>
<protein>
    <recommendedName>
        <fullName evidence="8">Hydrogenase maturation protease</fullName>
    </recommendedName>
</protein>
<feature type="compositionally biased region" description="Basic and acidic residues" evidence="5">
    <location>
        <begin position="294"/>
        <end position="314"/>
    </location>
</feature>
<dbReference type="Proteomes" id="UP001500635">
    <property type="component" value="Unassembled WGS sequence"/>
</dbReference>
<dbReference type="Pfam" id="PF01750">
    <property type="entry name" value="HycI"/>
    <property type="match status" value="1"/>
</dbReference>
<evidence type="ECO:0000256" key="3">
    <source>
        <dbReference type="ARBA" id="ARBA00022750"/>
    </source>
</evidence>
<dbReference type="PANTHER" id="PTHR30302">
    <property type="entry name" value="HYDROGENASE 1 MATURATION PROTEASE"/>
    <property type="match status" value="1"/>
</dbReference>
<evidence type="ECO:0000256" key="1">
    <source>
        <dbReference type="ARBA" id="ARBA00006814"/>
    </source>
</evidence>
<dbReference type="InterPro" id="IPR000671">
    <property type="entry name" value="Peptidase_A31"/>
</dbReference>
<evidence type="ECO:0000313" key="7">
    <source>
        <dbReference type="Proteomes" id="UP001500635"/>
    </source>
</evidence>
<evidence type="ECO:0000256" key="2">
    <source>
        <dbReference type="ARBA" id="ARBA00022670"/>
    </source>
</evidence>
<evidence type="ECO:0000256" key="5">
    <source>
        <dbReference type="SAM" id="MobiDB-lite"/>
    </source>
</evidence>
<keyword evidence="2" id="KW-0645">Protease</keyword>
<name>A0ABP8K1Z7_9ACTN</name>
<dbReference type="RefSeq" id="WP_344998669.1">
    <property type="nucleotide sequence ID" value="NZ_BAABFR010000069.1"/>
</dbReference>
<evidence type="ECO:0008006" key="8">
    <source>
        <dbReference type="Google" id="ProtNLM"/>
    </source>
</evidence>
<organism evidence="6 7">
    <name type="scientific">Tsukamurella soli</name>
    <dbReference type="NCBI Taxonomy" id="644556"/>
    <lineage>
        <taxon>Bacteria</taxon>
        <taxon>Bacillati</taxon>
        <taxon>Actinomycetota</taxon>
        <taxon>Actinomycetes</taxon>
        <taxon>Mycobacteriales</taxon>
        <taxon>Tsukamurellaceae</taxon>
        <taxon>Tsukamurella</taxon>
    </lineage>
</organism>
<dbReference type="NCBIfam" id="TIGR00072">
    <property type="entry name" value="hydrog_prot"/>
    <property type="match status" value="1"/>
</dbReference>
<evidence type="ECO:0000256" key="4">
    <source>
        <dbReference type="ARBA" id="ARBA00022801"/>
    </source>
</evidence>
<feature type="compositionally biased region" description="Basic and acidic residues" evidence="5">
    <location>
        <begin position="340"/>
        <end position="364"/>
    </location>
</feature>
<reference evidence="7" key="1">
    <citation type="journal article" date="2019" name="Int. J. Syst. Evol. Microbiol.">
        <title>The Global Catalogue of Microorganisms (GCM) 10K type strain sequencing project: providing services to taxonomists for standard genome sequencing and annotation.</title>
        <authorList>
            <consortium name="The Broad Institute Genomics Platform"/>
            <consortium name="The Broad Institute Genome Sequencing Center for Infectious Disease"/>
            <person name="Wu L."/>
            <person name="Ma J."/>
        </authorList>
    </citation>
    <scope>NUCLEOTIDE SEQUENCE [LARGE SCALE GENOMIC DNA]</scope>
    <source>
        <strain evidence="7">JCM 17688</strain>
    </source>
</reference>
<proteinExistence type="inferred from homology"/>
<gene>
    <name evidence="6" type="ORF">GCM10023147_36600</name>
</gene>
<dbReference type="SUPFAM" id="SSF53163">
    <property type="entry name" value="HybD-like"/>
    <property type="match status" value="1"/>
</dbReference>
<keyword evidence="3" id="KW-0064">Aspartyl protease</keyword>
<dbReference type="PRINTS" id="PR00446">
    <property type="entry name" value="HYDRGNUPTAKE"/>
</dbReference>